<dbReference type="GO" id="GO:0034063">
    <property type="term" value="P:stress granule assembly"/>
    <property type="evidence" value="ECO:0007669"/>
    <property type="project" value="TreeGrafter"/>
</dbReference>
<protein>
    <submittedName>
        <fullName evidence="5">Uncharacterized protein</fullName>
    </submittedName>
</protein>
<proteinExistence type="predicted"/>
<feature type="compositionally biased region" description="Low complexity" evidence="2">
    <location>
        <begin position="103"/>
        <end position="117"/>
    </location>
</feature>
<dbReference type="CDD" id="cd01736">
    <property type="entry name" value="LSm14_N"/>
    <property type="match status" value="1"/>
</dbReference>
<dbReference type="PROSITE" id="PS52002">
    <property type="entry name" value="SM"/>
    <property type="match status" value="1"/>
</dbReference>
<dbReference type="SMART" id="SM01199">
    <property type="entry name" value="FDF"/>
    <property type="match status" value="1"/>
</dbReference>
<feature type="domain" description="Sm" evidence="4">
    <location>
        <begin position="1"/>
        <end position="82"/>
    </location>
</feature>
<reference evidence="5" key="1">
    <citation type="submission" date="2014-11" db="EMBL/GenBank/DDBJ databases">
        <authorList>
            <person name="Otto D Thomas"/>
            <person name="Naeem Raeece"/>
        </authorList>
    </citation>
    <scope>NUCLEOTIDE SEQUENCE</scope>
</reference>
<name>A0A0G4HVI9_9ALVE</name>
<evidence type="ECO:0000313" key="5">
    <source>
        <dbReference type="EMBL" id="CEM48482.1"/>
    </source>
</evidence>
<dbReference type="SMART" id="SM01271">
    <property type="entry name" value="LSM14"/>
    <property type="match status" value="1"/>
</dbReference>
<dbReference type="PANTHER" id="PTHR13586">
    <property type="entry name" value="SCD6 PROTEIN-RELATED"/>
    <property type="match status" value="1"/>
</dbReference>
<evidence type="ECO:0000256" key="2">
    <source>
        <dbReference type="SAM" id="MobiDB-lite"/>
    </source>
</evidence>
<sequence length="459" mass="47209">MSQNNTVPYIGSKISLISNSDIRYEGILYNINTVESTVALQNVKSFGTEGRKVPEVGPSEEIYDFIIFRGKDIKDLTVCDSAPPARAKAGMPQDPAIMSVNVAPEGPQQAGPAPLGNGMLGGPPERGPPPGAGGYGGRGMPGSSAPYGGMGSPGNRPRPDPAMGGPGGPSYGGGPGYGGAPGGQYGGSAGGYGGAGGSGGYGGGPQYGGSAGGYGRGPGAPGRGMYDAGPPGGFDRYDNRMSGPGGGRGGGYGGGGGPGRGYGGYQDYPDRRYDGGGRGGYGGGYGGRGGGYRDRPRGDRDRDRAPRHPIGELPAQTNAAVKREYEEEFDFTTHNQQNQDKLEIADAEKKDQKLHNGYDKAKDFFDEISCEALDRKDGPDNKPDRDLIRKQDHETFGATRVGPEIHGGRRNYRGRGGRGGYGGRGRGGYGGGYRSGGFRGGRGGYGGGGGGGQYRDRDY</sequence>
<dbReference type="InterPro" id="IPR019050">
    <property type="entry name" value="FDF_dom"/>
</dbReference>
<feature type="compositionally biased region" description="Gly residues" evidence="2">
    <location>
        <begin position="417"/>
        <end position="453"/>
    </location>
</feature>
<dbReference type="GO" id="GO:0033962">
    <property type="term" value="P:P-body assembly"/>
    <property type="evidence" value="ECO:0007669"/>
    <property type="project" value="TreeGrafter"/>
</dbReference>
<accession>A0A0G4HVI9</accession>
<dbReference type="InterPro" id="IPR025609">
    <property type="entry name" value="Lsm14-like_N"/>
</dbReference>
<feature type="region of interest" description="Disordered" evidence="2">
    <location>
        <begin position="102"/>
        <end position="319"/>
    </location>
</feature>
<evidence type="ECO:0000259" key="3">
    <source>
        <dbReference type="PROSITE" id="PS51513"/>
    </source>
</evidence>
<organism evidence="5">
    <name type="scientific">Chromera velia CCMP2878</name>
    <dbReference type="NCBI Taxonomy" id="1169474"/>
    <lineage>
        <taxon>Eukaryota</taxon>
        <taxon>Sar</taxon>
        <taxon>Alveolata</taxon>
        <taxon>Colpodellida</taxon>
        <taxon>Chromeraceae</taxon>
        <taxon>Chromera</taxon>
    </lineage>
</organism>
<dbReference type="EMBL" id="CDMZ01004050">
    <property type="protein sequence ID" value="CEM48482.1"/>
    <property type="molecule type" value="Genomic_DNA"/>
</dbReference>
<feature type="short sequence motif" description="FFD box" evidence="1">
    <location>
        <begin position="356"/>
        <end position="372"/>
    </location>
</feature>
<dbReference type="GO" id="GO:0000932">
    <property type="term" value="C:P-body"/>
    <property type="evidence" value="ECO:0007669"/>
    <property type="project" value="TreeGrafter"/>
</dbReference>
<dbReference type="InterPro" id="IPR025761">
    <property type="entry name" value="FFD_box"/>
</dbReference>
<feature type="compositionally biased region" description="Gly residues" evidence="2">
    <location>
        <begin position="243"/>
        <end position="264"/>
    </location>
</feature>
<dbReference type="Gene3D" id="2.30.30.100">
    <property type="match status" value="1"/>
</dbReference>
<dbReference type="SUPFAM" id="SSF50182">
    <property type="entry name" value="Sm-like ribonucleoproteins"/>
    <property type="match status" value="1"/>
</dbReference>
<feature type="compositionally biased region" description="Basic and acidic residues" evidence="2">
    <location>
        <begin position="291"/>
        <end position="310"/>
    </location>
</feature>
<dbReference type="VEuPathDB" id="CryptoDB:Cvel_8868"/>
<dbReference type="PANTHER" id="PTHR13586:SF0">
    <property type="entry name" value="TRAILER HITCH, ISOFORM H"/>
    <property type="match status" value="1"/>
</dbReference>
<gene>
    <name evidence="5" type="ORF">Cvel_8868</name>
</gene>
<dbReference type="InterPro" id="IPR010920">
    <property type="entry name" value="LSM_dom_sf"/>
</dbReference>
<feature type="compositionally biased region" description="Basic and acidic residues" evidence="2">
    <location>
        <begin position="372"/>
        <end position="395"/>
    </location>
</feature>
<feature type="region of interest" description="Disordered" evidence="2">
    <location>
        <begin position="372"/>
        <end position="459"/>
    </location>
</feature>
<dbReference type="PROSITE" id="PS51513">
    <property type="entry name" value="FFD"/>
    <property type="match status" value="1"/>
</dbReference>
<evidence type="ECO:0000256" key="1">
    <source>
        <dbReference type="PROSITE-ProRule" id="PRU00846"/>
    </source>
</evidence>
<dbReference type="AlphaFoldDB" id="A0A0G4HVI9"/>
<feature type="domain" description="FFD box profile" evidence="3">
    <location>
        <begin position="356"/>
        <end position="372"/>
    </location>
</feature>
<dbReference type="GO" id="GO:0003729">
    <property type="term" value="F:mRNA binding"/>
    <property type="evidence" value="ECO:0007669"/>
    <property type="project" value="TreeGrafter"/>
</dbReference>
<dbReference type="InterPro" id="IPR047575">
    <property type="entry name" value="Sm"/>
</dbReference>
<feature type="compositionally biased region" description="Gly residues" evidence="2">
    <location>
        <begin position="276"/>
        <end position="290"/>
    </location>
</feature>
<dbReference type="Pfam" id="PF12701">
    <property type="entry name" value="LSM14"/>
    <property type="match status" value="1"/>
</dbReference>
<feature type="compositionally biased region" description="Gly residues" evidence="2">
    <location>
        <begin position="164"/>
        <end position="222"/>
    </location>
</feature>
<evidence type="ECO:0000259" key="4">
    <source>
        <dbReference type="PROSITE" id="PS52002"/>
    </source>
</evidence>